<organism evidence="2 3">
    <name type="scientific">Discina gigas</name>
    <dbReference type="NCBI Taxonomy" id="1032678"/>
    <lineage>
        <taxon>Eukaryota</taxon>
        <taxon>Fungi</taxon>
        <taxon>Dikarya</taxon>
        <taxon>Ascomycota</taxon>
        <taxon>Pezizomycotina</taxon>
        <taxon>Pezizomycetes</taxon>
        <taxon>Pezizales</taxon>
        <taxon>Discinaceae</taxon>
        <taxon>Discina</taxon>
    </lineage>
</organism>
<dbReference type="EMBL" id="JBBBZM010000301">
    <property type="protein sequence ID" value="KAL0631098.1"/>
    <property type="molecule type" value="Genomic_DNA"/>
</dbReference>
<gene>
    <name evidence="2" type="ORF">Q9L58_010046</name>
</gene>
<proteinExistence type="predicted"/>
<accession>A0ABR3G5F9</accession>
<feature type="region of interest" description="Disordered" evidence="1">
    <location>
        <begin position="1"/>
        <end position="45"/>
    </location>
</feature>
<evidence type="ECO:0000313" key="2">
    <source>
        <dbReference type="EMBL" id="KAL0631098.1"/>
    </source>
</evidence>
<comment type="caution">
    <text evidence="2">The sequence shown here is derived from an EMBL/GenBank/DDBJ whole genome shotgun (WGS) entry which is preliminary data.</text>
</comment>
<evidence type="ECO:0000256" key="1">
    <source>
        <dbReference type="SAM" id="MobiDB-lite"/>
    </source>
</evidence>
<sequence>MTQPIESDCPKTGLIEQISDQTHDNDESSIDVTSESVANDQRKSSQDFQHQSSCCIHLKETFLTRAEDTQDPILVEVWDDIMIKGDTQMFDVPNEDYCMYTQKLIIWEIKTNRIEAITKPNKSVFPHNIVCQNYQQEPISSLNTVKQISDQTSPNPGGGEGAVRCSDHCLAGLM</sequence>
<protein>
    <submittedName>
        <fullName evidence="2">Uncharacterized protein</fullName>
    </submittedName>
</protein>
<reference evidence="2 3" key="1">
    <citation type="submission" date="2024-02" db="EMBL/GenBank/DDBJ databases">
        <title>Discinaceae phylogenomics.</title>
        <authorList>
            <person name="Dirks A.C."/>
            <person name="James T.Y."/>
        </authorList>
    </citation>
    <scope>NUCLEOTIDE SEQUENCE [LARGE SCALE GENOMIC DNA]</scope>
    <source>
        <strain evidence="2 3">ACD0624</strain>
    </source>
</reference>
<dbReference type="Proteomes" id="UP001447188">
    <property type="component" value="Unassembled WGS sequence"/>
</dbReference>
<feature type="compositionally biased region" description="Polar residues" evidence="1">
    <location>
        <begin position="30"/>
        <end position="39"/>
    </location>
</feature>
<keyword evidence="3" id="KW-1185">Reference proteome</keyword>
<name>A0ABR3G5F9_9PEZI</name>
<evidence type="ECO:0000313" key="3">
    <source>
        <dbReference type="Proteomes" id="UP001447188"/>
    </source>
</evidence>